<keyword evidence="2" id="KW-1185">Reference proteome</keyword>
<comment type="caution">
    <text evidence="1">The sequence shown here is derived from an EMBL/GenBank/DDBJ whole genome shotgun (WGS) entry which is preliminary data.</text>
</comment>
<dbReference type="Gene3D" id="3.40.50.300">
    <property type="entry name" value="P-loop containing nucleotide triphosphate hydrolases"/>
    <property type="match status" value="1"/>
</dbReference>
<dbReference type="SUPFAM" id="SSF52540">
    <property type="entry name" value="P-loop containing nucleoside triphosphate hydrolases"/>
    <property type="match status" value="1"/>
</dbReference>
<reference evidence="1 2" key="1">
    <citation type="submission" date="2019-07" db="EMBL/GenBank/DDBJ databases">
        <title>Reclasification of Spiribacter aquaticus.</title>
        <authorList>
            <person name="Leon M.J."/>
            <person name="Sanchez-Porro C."/>
            <person name="Ventosa A."/>
        </authorList>
    </citation>
    <scope>NUCLEOTIDE SEQUENCE [LARGE SCALE GENOMIC DNA]</scope>
    <source>
        <strain evidence="1 2">SP30</strain>
    </source>
</reference>
<organism evidence="1 2">
    <name type="scientific">Spiribacter aquaticus</name>
    <dbReference type="NCBI Taxonomy" id="1935996"/>
    <lineage>
        <taxon>Bacteria</taxon>
        <taxon>Pseudomonadati</taxon>
        <taxon>Pseudomonadota</taxon>
        <taxon>Gammaproteobacteria</taxon>
        <taxon>Chromatiales</taxon>
        <taxon>Ectothiorhodospiraceae</taxon>
        <taxon>Spiribacter</taxon>
    </lineage>
</organism>
<sequence length="80" mass="9363">MQPDIFLPVTKKLHFFNDYSSRQKELGKYNKLAVAWYERFFRDHQNEVMVGEVTPMYINAPSAIPRIAHTLGSMQLIVFS</sequence>
<proteinExistence type="predicted"/>
<dbReference type="InterPro" id="IPR027417">
    <property type="entry name" value="P-loop_NTPase"/>
</dbReference>
<dbReference type="EMBL" id="VMKP01000008">
    <property type="protein sequence ID" value="TVO63166.1"/>
    <property type="molecule type" value="Genomic_DNA"/>
</dbReference>
<protein>
    <submittedName>
        <fullName evidence="1">Uncharacterized protein</fullName>
    </submittedName>
</protein>
<dbReference type="AlphaFoldDB" id="A0A557RDD2"/>
<gene>
    <name evidence="1" type="ORF">FPL11_10015</name>
</gene>
<name>A0A557RDD2_9GAMM</name>
<dbReference type="Proteomes" id="UP000316688">
    <property type="component" value="Unassembled WGS sequence"/>
</dbReference>
<evidence type="ECO:0000313" key="2">
    <source>
        <dbReference type="Proteomes" id="UP000316688"/>
    </source>
</evidence>
<dbReference type="RefSeq" id="WP_144348483.1">
    <property type="nucleotide sequence ID" value="NZ_VMKP01000008.1"/>
</dbReference>
<accession>A0A557RDD2</accession>
<evidence type="ECO:0000313" key="1">
    <source>
        <dbReference type="EMBL" id="TVO63166.1"/>
    </source>
</evidence>